<accession>A0A0F6W440</accession>
<feature type="domain" description="AFP-like" evidence="1">
    <location>
        <begin position="292"/>
        <end position="348"/>
    </location>
</feature>
<evidence type="ECO:0000259" key="1">
    <source>
        <dbReference type="PROSITE" id="PS50844"/>
    </source>
</evidence>
<dbReference type="KEGG" id="samy:DB32_004142"/>
<sequence length="348" mass="37841">MRAVTIAGRRISTQDPPYVVAELSANHNGDIGRAFEIMQAAKAAGADAVKLQTYTPDTMTIDAPQEDFQIRGGLWDGYSLYDLYEEAQTPWEWHAALFAKARELGLAVFSTPFDETAVDLLEELGAPAYKIASFEAIDLALIARCARTRKPMIISTGMANLGEIQEAVDTARSNGARELIVLHCISAYPAPATDANLRTIPHMADAFDVVTGLSDHTLGTTVAAAAVALGAAFIEKHVTMRRSDGGPDSAFSLEPAELAELVRGCRTAWEAVGNITYAREVSEEKNVAFRRSLYVVKDVRAGEAFTSENVRAIRPGYGLPPKYLPEVLGRTARRDLPRGTRLTWDALE</sequence>
<protein>
    <submittedName>
        <fullName evidence="2">N-acetylneuraminate synthase</fullName>
    </submittedName>
</protein>
<dbReference type="InterPro" id="IPR051690">
    <property type="entry name" value="PseI-like"/>
</dbReference>
<dbReference type="InterPro" id="IPR036732">
    <property type="entry name" value="AFP_Neu5c_C_sf"/>
</dbReference>
<organism evidence="2 3">
    <name type="scientific">Sandaracinus amylolyticus</name>
    <dbReference type="NCBI Taxonomy" id="927083"/>
    <lineage>
        <taxon>Bacteria</taxon>
        <taxon>Pseudomonadati</taxon>
        <taxon>Myxococcota</taxon>
        <taxon>Polyangia</taxon>
        <taxon>Polyangiales</taxon>
        <taxon>Sandaracinaceae</taxon>
        <taxon>Sandaracinus</taxon>
    </lineage>
</organism>
<dbReference type="Pfam" id="PF08666">
    <property type="entry name" value="SAF"/>
    <property type="match status" value="1"/>
</dbReference>
<dbReference type="STRING" id="927083.DB32_004142"/>
<dbReference type="Gene3D" id="3.20.20.70">
    <property type="entry name" value="Aldolase class I"/>
    <property type="match status" value="1"/>
</dbReference>
<dbReference type="SMART" id="SM00858">
    <property type="entry name" value="SAF"/>
    <property type="match status" value="1"/>
</dbReference>
<evidence type="ECO:0000313" key="2">
    <source>
        <dbReference type="EMBL" id="AKF06993.1"/>
    </source>
</evidence>
<dbReference type="InterPro" id="IPR013132">
    <property type="entry name" value="PseI/NeuA/B-like_N"/>
</dbReference>
<dbReference type="SUPFAM" id="SSF51569">
    <property type="entry name" value="Aldolase"/>
    <property type="match status" value="1"/>
</dbReference>
<proteinExistence type="predicted"/>
<dbReference type="PANTHER" id="PTHR42966">
    <property type="entry name" value="N-ACETYLNEURAMINATE SYNTHASE"/>
    <property type="match status" value="1"/>
</dbReference>
<dbReference type="GO" id="GO:0047444">
    <property type="term" value="F:N-acylneuraminate-9-phosphate synthase activity"/>
    <property type="evidence" value="ECO:0007669"/>
    <property type="project" value="TreeGrafter"/>
</dbReference>
<dbReference type="InterPro" id="IPR057736">
    <property type="entry name" value="SAF_PseI/NeuA/NeuB"/>
</dbReference>
<reference evidence="2 3" key="1">
    <citation type="submission" date="2015-03" db="EMBL/GenBank/DDBJ databases">
        <title>Genome assembly of Sandaracinus amylolyticus DSM 53668.</title>
        <authorList>
            <person name="Sharma G."/>
            <person name="Subramanian S."/>
        </authorList>
    </citation>
    <scope>NUCLEOTIDE SEQUENCE [LARGE SCALE GENOMIC DNA]</scope>
    <source>
        <strain evidence="2 3">DSM 53668</strain>
    </source>
</reference>
<dbReference type="Gene3D" id="3.90.1210.10">
    <property type="entry name" value="Antifreeze-like/N-acetylneuraminic acid synthase C-terminal domain"/>
    <property type="match status" value="1"/>
</dbReference>
<dbReference type="PANTHER" id="PTHR42966:SF2">
    <property type="entry name" value="PSEUDAMINIC ACID SYNTHASE"/>
    <property type="match status" value="1"/>
</dbReference>
<dbReference type="Pfam" id="PF03102">
    <property type="entry name" value="NeuB"/>
    <property type="match status" value="1"/>
</dbReference>
<keyword evidence="3" id="KW-1185">Reference proteome</keyword>
<dbReference type="SUPFAM" id="SSF51269">
    <property type="entry name" value="AFP III-like domain"/>
    <property type="match status" value="1"/>
</dbReference>
<dbReference type="AlphaFoldDB" id="A0A0F6W440"/>
<dbReference type="RefSeq" id="WP_053234306.1">
    <property type="nucleotide sequence ID" value="NZ_CP011125.1"/>
</dbReference>
<dbReference type="Proteomes" id="UP000034883">
    <property type="component" value="Chromosome"/>
</dbReference>
<dbReference type="GO" id="GO:0016051">
    <property type="term" value="P:carbohydrate biosynthetic process"/>
    <property type="evidence" value="ECO:0007669"/>
    <property type="project" value="InterPro"/>
</dbReference>
<dbReference type="EMBL" id="CP011125">
    <property type="protein sequence ID" value="AKF06993.1"/>
    <property type="molecule type" value="Genomic_DNA"/>
</dbReference>
<dbReference type="InterPro" id="IPR006190">
    <property type="entry name" value="SAF_AFP_Neu5Ac"/>
</dbReference>
<dbReference type="CDD" id="cd11615">
    <property type="entry name" value="SAF_NeuB_like"/>
    <property type="match status" value="1"/>
</dbReference>
<name>A0A0F6W440_9BACT</name>
<gene>
    <name evidence="2" type="ORF">DB32_004142</name>
</gene>
<dbReference type="InterPro" id="IPR020030">
    <property type="entry name" value="Pseudaminic_synth_PseI"/>
</dbReference>
<dbReference type="PROSITE" id="PS50844">
    <property type="entry name" value="AFP_LIKE"/>
    <property type="match status" value="1"/>
</dbReference>
<dbReference type="InterPro" id="IPR013974">
    <property type="entry name" value="SAF"/>
</dbReference>
<evidence type="ECO:0000313" key="3">
    <source>
        <dbReference type="Proteomes" id="UP000034883"/>
    </source>
</evidence>
<dbReference type="InterPro" id="IPR013785">
    <property type="entry name" value="Aldolase_TIM"/>
</dbReference>
<dbReference type="OrthoDB" id="9781701at2"/>
<dbReference type="NCBIfam" id="TIGR03586">
    <property type="entry name" value="PseI"/>
    <property type="match status" value="1"/>
</dbReference>